<accession>A0ABQ1JTC8</accession>
<dbReference type="Proteomes" id="UP000615760">
    <property type="component" value="Unassembled WGS sequence"/>
</dbReference>
<proteinExistence type="predicted"/>
<reference evidence="3" key="1">
    <citation type="journal article" date="2019" name="Int. J. Syst. Evol. Microbiol.">
        <title>The Global Catalogue of Microorganisms (GCM) 10K type strain sequencing project: providing services to taxonomists for standard genome sequencing and annotation.</title>
        <authorList>
            <consortium name="The Broad Institute Genomics Platform"/>
            <consortium name="The Broad Institute Genome Sequencing Center for Infectious Disease"/>
            <person name="Wu L."/>
            <person name="Ma J."/>
        </authorList>
    </citation>
    <scope>NUCLEOTIDE SEQUENCE [LARGE SCALE GENOMIC DNA]</scope>
    <source>
        <strain evidence="3">CGMCC 1.15461</strain>
    </source>
</reference>
<comment type="caution">
    <text evidence="2">The sequence shown here is derived from an EMBL/GenBank/DDBJ whole genome shotgun (WGS) entry which is preliminary data.</text>
</comment>
<evidence type="ECO:0000313" key="2">
    <source>
        <dbReference type="EMBL" id="GGB74280.1"/>
    </source>
</evidence>
<evidence type="ECO:0008006" key="4">
    <source>
        <dbReference type="Google" id="ProtNLM"/>
    </source>
</evidence>
<sequence>MIALSVITLSFTSCSDDDSSTLENENQEQNENENPAGYAMTVKINGVLHNMQSIFGGNHASSSIYTAYPDEDYIFLQGSWVDSPFAKEIDIFISRDDLQPGTYYVNQATYETATHIDLIDNTNSINETTVSGQITITEVDTSAKTVKGTFEFDTADYPQGEENPTVNYHLTEGTFSYEYDVE</sequence>
<feature type="compositionally biased region" description="Acidic residues" evidence="1">
    <location>
        <begin position="17"/>
        <end position="31"/>
    </location>
</feature>
<dbReference type="Pfam" id="PF19765">
    <property type="entry name" value="DUF6252"/>
    <property type="match status" value="1"/>
</dbReference>
<organism evidence="2 3">
    <name type="scientific">Flavobacterium suaedae</name>
    <dbReference type="NCBI Taxonomy" id="1767027"/>
    <lineage>
        <taxon>Bacteria</taxon>
        <taxon>Pseudomonadati</taxon>
        <taxon>Bacteroidota</taxon>
        <taxon>Flavobacteriia</taxon>
        <taxon>Flavobacteriales</taxon>
        <taxon>Flavobacteriaceae</taxon>
        <taxon>Flavobacterium</taxon>
    </lineage>
</organism>
<name>A0ABQ1JTC8_9FLAO</name>
<dbReference type="EMBL" id="BMJE01000003">
    <property type="protein sequence ID" value="GGB74280.1"/>
    <property type="molecule type" value="Genomic_DNA"/>
</dbReference>
<gene>
    <name evidence="2" type="ORF">GCM10007424_12740</name>
</gene>
<dbReference type="InterPro" id="IPR046219">
    <property type="entry name" value="DUF6252"/>
</dbReference>
<feature type="region of interest" description="Disordered" evidence="1">
    <location>
        <begin position="17"/>
        <end position="36"/>
    </location>
</feature>
<keyword evidence="3" id="KW-1185">Reference proteome</keyword>
<evidence type="ECO:0000313" key="3">
    <source>
        <dbReference type="Proteomes" id="UP000615760"/>
    </source>
</evidence>
<evidence type="ECO:0000256" key="1">
    <source>
        <dbReference type="SAM" id="MobiDB-lite"/>
    </source>
</evidence>
<protein>
    <recommendedName>
        <fullName evidence="4">DUF4382 domain-containing protein</fullName>
    </recommendedName>
</protein>